<dbReference type="Pfam" id="PF12787">
    <property type="entry name" value="EcsC"/>
    <property type="match status" value="1"/>
</dbReference>
<dbReference type="AlphaFoldDB" id="A0A1W1CQY2"/>
<dbReference type="GO" id="GO:0006508">
    <property type="term" value="P:proteolysis"/>
    <property type="evidence" value="ECO:0007669"/>
    <property type="project" value="UniProtKB-KW"/>
</dbReference>
<keyword evidence="1" id="KW-0378">Hydrolase</keyword>
<name>A0A1W1CQY2_9ZZZZ</name>
<protein>
    <submittedName>
        <fullName evidence="1">Staphylolytic protease preproenzyme LasA</fullName>
    </submittedName>
</protein>
<sequence length="277" mass="29784">MHEIEPVIDIQLTTEELNDLQRAKQILENPGFAMKVAGYIGKPIEFAIDKIDSETLNQATSKALGKALDIAIGSLNEENGTSPSNLKHKMLAGGSGAVGGFFGLSALAIELPVSTTIMLRSIADVAQSQQHDLNELETRLACLEVFSLGSTRNSDDDAGESAYFAARATLAFEMRAALQSVSHMSSQAIQDALAKGQMPILIKFINTIASRFGIVVSEKMAAQTIPLVGAAGGAAINLMFIDHFQDMAEGHFTVKRLEKKYGREKIEALYKSLVLQG</sequence>
<evidence type="ECO:0000313" key="1">
    <source>
        <dbReference type="EMBL" id="SFV68125.1"/>
    </source>
</evidence>
<dbReference type="EMBL" id="FPHL01000050">
    <property type="protein sequence ID" value="SFV68125.1"/>
    <property type="molecule type" value="Genomic_DNA"/>
</dbReference>
<accession>A0A1W1CQY2</accession>
<organism evidence="1">
    <name type="scientific">hydrothermal vent metagenome</name>
    <dbReference type="NCBI Taxonomy" id="652676"/>
    <lineage>
        <taxon>unclassified sequences</taxon>
        <taxon>metagenomes</taxon>
        <taxon>ecological metagenomes</taxon>
    </lineage>
</organism>
<dbReference type="InterPro" id="IPR024787">
    <property type="entry name" value="EcsC"/>
</dbReference>
<keyword evidence="1" id="KW-0645">Protease</keyword>
<gene>
    <name evidence="1" type="ORF">MNB_SV-10-1593</name>
</gene>
<proteinExistence type="predicted"/>
<dbReference type="PANTHER" id="PTHR41260:SF1">
    <property type="entry name" value="PROTEIN ECSC"/>
    <property type="match status" value="1"/>
</dbReference>
<reference evidence="1" key="1">
    <citation type="submission" date="2016-10" db="EMBL/GenBank/DDBJ databases">
        <authorList>
            <person name="de Groot N.N."/>
        </authorList>
    </citation>
    <scope>NUCLEOTIDE SEQUENCE</scope>
</reference>
<dbReference type="GO" id="GO:0008233">
    <property type="term" value="F:peptidase activity"/>
    <property type="evidence" value="ECO:0007669"/>
    <property type="project" value="UniProtKB-KW"/>
</dbReference>
<dbReference type="PANTHER" id="PTHR41260">
    <property type="entry name" value="PROTEIN ECSC"/>
    <property type="match status" value="1"/>
</dbReference>